<dbReference type="Gramene" id="NC9G0275530.1">
    <property type="protein sequence ID" value="NC9G0275530.1:cds"/>
    <property type="gene ID" value="NC9G0275530"/>
</dbReference>
<dbReference type="InterPro" id="IPR008511">
    <property type="entry name" value="ROH1-like"/>
</dbReference>
<evidence type="ECO:0000256" key="1">
    <source>
        <dbReference type="ARBA" id="ARBA00004167"/>
    </source>
</evidence>
<dbReference type="EMBL" id="LR721787">
    <property type="protein sequence ID" value="VVW81470.1"/>
    <property type="molecule type" value="Genomic_DNA"/>
</dbReference>
<dbReference type="AlphaFoldDB" id="A0A5K1GWL4"/>
<gene>
    <name evidence="6" type="ORF">NYM_LOCUS28223</name>
</gene>
<accession>A0A5K1GWL4</accession>
<comment type="similarity">
    <text evidence="5">Belongs to the ROH1 family.</text>
</comment>
<protein>
    <submittedName>
        <fullName evidence="6">Uncharacterized protein</fullName>
    </submittedName>
</protein>
<name>A0A5K1GWL4_9MAGN</name>
<dbReference type="OrthoDB" id="1878996at2759"/>
<evidence type="ECO:0000313" key="6">
    <source>
        <dbReference type="EMBL" id="VVW81470.1"/>
    </source>
</evidence>
<comment type="subcellular location">
    <subcellularLocation>
        <location evidence="1">Membrane</location>
        <topology evidence="1">Single-pass membrane protein</topology>
    </subcellularLocation>
</comment>
<proteinExistence type="inferred from homology"/>
<reference evidence="6" key="1">
    <citation type="submission" date="2019-09" db="EMBL/GenBank/DDBJ databases">
        <authorList>
            <person name="Zhang L."/>
        </authorList>
    </citation>
    <scope>NUCLEOTIDE SEQUENCE</scope>
</reference>
<keyword evidence="4" id="KW-0472">Membrane</keyword>
<dbReference type="GO" id="GO:0016020">
    <property type="term" value="C:membrane"/>
    <property type="evidence" value="ECO:0007669"/>
    <property type="project" value="UniProtKB-SubCell"/>
</dbReference>
<evidence type="ECO:0000256" key="4">
    <source>
        <dbReference type="ARBA" id="ARBA00023136"/>
    </source>
</evidence>
<evidence type="ECO:0000256" key="2">
    <source>
        <dbReference type="ARBA" id="ARBA00022692"/>
    </source>
</evidence>
<dbReference type="Pfam" id="PF05633">
    <property type="entry name" value="ROH1-like"/>
    <property type="match status" value="2"/>
</dbReference>
<evidence type="ECO:0000256" key="3">
    <source>
        <dbReference type="ARBA" id="ARBA00022989"/>
    </source>
</evidence>
<keyword evidence="3" id="KW-1133">Transmembrane helix</keyword>
<organism evidence="6">
    <name type="scientific">Nymphaea colorata</name>
    <name type="common">pocket water lily</name>
    <dbReference type="NCBI Taxonomy" id="210225"/>
    <lineage>
        <taxon>Eukaryota</taxon>
        <taxon>Viridiplantae</taxon>
        <taxon>Streptophyta</taxon>
        <taxon>Embryophyta</taxon>
        <taxon>Tracheophyta</taxon>
        <taxon>Spermatophyta</taxon>
        <taxon>Magnoliopsida</taxon>
        <taxon>Nymphaeales</taxon>
        <taxon>Nymphaeaceae</taxon>
        <taxon>Nymphaea</taxon>
    </lineage>
</organism>
<keyword evidence="2" id="KW-0812">Transmembrane</keyword>
<dbReference type="PANTHER" id="PTHR31509">
    <property type="entry name" value="BPS1-LIKE PROTEIN"/>
    <property type="match status" value="1"/>
</dbReference>
<evidence type="ECO:0000256" key="5">
    <source>
        <dbReference type="ARBA" id="ARBA00035114"/>
    </source>
</evidence>
<sequence>MEYQHAATTFASLGRSLLSLRRNQVSLVDLDDNQHHHDDYQKLVADTFLDLASASNNHVLSLTWLLRLLNSFIYCHEHFTSALLLHRPKRLAISDFFDRSLKALDICVAVGEVLDHICICLSHAKIIVHALSQPMSKSHAMRAKKELGELIKLLGENNDTGSRLSGRKANERNNLCVLLHAIGKDLIVPPRAFDNSSVIVHTYTMSYVLAFVMRMLVVAITCGDRGMNTNLLVPAPPGRQYEWAAPMIAIQETIHEEWRKKGKEGCGVTGLMKELQIIERCSQRLTELVGSDQLLLEEGKITEVRQQLLEMKDVCDSLEKGLKIFRRQVREAFHRIIKGRNKVLVHLCRSVDSSKPFPNYVEVVSA</sequence>